<dbReference type="EMBL" id="LAVV01006789">
    <property type="protein sequence ID" value="KNZ58305.1"/>
    <property type="molecule type" value="Genomic_DNA"/>
</dbReference>
<keyword evidence="2" id="KW-1185">Reference proteome</keyword>
<dbReference type="Proteomes" id="UP000037035">
    <property type="component" value="Unassembled WGS sequence"/>
</dbReference>
<evidence type="ECO:0000313" key="1">
    <source>
        <dbReference type="EMBL" id="KNZ58305.1"/>
    </source>
</evidence>
<comment type="caution">
    <text evidence="1">The sequence shown here is derived from an EMBL/GenBank/DDBJ whole genome shotgun (WGS) entry which is preliminary data.</text>
</comment>
<dbReference type="OrthoDB" id="2507202at2759"/>
<sequence>MAQNQQSRSDTTVDNISHKEFKITKLFNMHNDKFKQMMRTTEDVYVLFSKVCLHPTFISTGSWPELPVPHQLALTLERFGAFGNCGLLWKEKPTQ</sequence>
<name>A0A0L6VDV6_9BASI</name>
<protein>
    <submittedName>
        <fullName evidence="1">Uncharacterized protein</fullName>
    </submittedName>
</protein>
<dbReference type="VEuPathDB" id="FungiDB:VP01_1957g4"/>
<proteinExistence type="predicted"/>
<gene>
    <name evidence="1" type="ORF">VP01_1957g4</name>
</gene>
<evidence type="ECO:0000313" key="2">
    <source>
        <dbReference type="Proteomes" id="UP000037035"/>
    </source>
</evidence>
<reference evidence="1 2" key="1">
    <citation type="submission" date="2015-08" db="EMBL/GenBank/DDBJ databases">
        <title>Next Generation Sequencing and Analysis of the Genome of Puccinia sorghi L Schw, the Causal Agent of Maize Common Rust.</title>
        <authorList>
            <person name="Rochi L."/>
            <person name="Burguener G."/>
            <person name="Darino M."/>
            <person name="Turjanski A."/>
            <person name="Kreff E."/>
            <person name="Dieguez M.J."/>
            <person name="Sacco F."/>
        </authorList>
    </citation>
    <scope>NUCLEOTIDE SEQUENCE [LARGE SCALE GENOMIC DNA]</scope>
    <source>
        <strain evidence="1 2">RO10H11247</strain>
    </source>
</reference>
<dbReference type="AlphaFoldDB" id="A0A0L6VDV6"/>
<accession>A0A0L6VDV6</accession>
<organism evidence="1 2">
    <name type="scientific">Puccinia sorghi</name>
    <dbReference type="NCBI Taxonomy" id="27349"/>
    <lineage>
        <taxon>Eukaryota</taxon>
        <taxon>Fungi</taxon>
        <taxon>Dikarya</taxon>
        <taxon>Basidiomycota</taxon>
        <taxon>Pucciniomycotina</taxon>
        <taxon>Pucciniomycetes</taxon>
        <taxon>Pucciniales</taxon>
        <taxon>Pucciniaceae</taxon>
        <taxon>Puccinia</taxon>
    </lineage>
</organism>